<reference evidence="1 2" key="1">
    <citation type="submission" date="2019-12" db="EMBL/GenBank/DDBJ databases">
        <title>Microbes associate with the intestines of laboratory mice.</title>
        <authorList>
            <person name="Navarre W."/>
            <person name="Wong E."/>
        </authorList>
    </citation>
    <scope>NUCLEOTIDE SEQUENCE [LARGE SCALE GENOMIC DNA]</scope>
    <source>
        <strain evidence="1 2">NM82_D38</strain>
    </source>
</reference>
<gene>
    <name evidence="1" type="ORF">E5987_00255</name>
</gene>
<name>A0A6L6YFR9_9BURK</name>
<evidence type="ECO:0000313" key="2">
    <source>
        <dbReference type="Proteomes" id="UP000472580"/>
    </source>
</evidence>
<sequence>MKASEVIKHELPKLTAELEAKGYLVKTFEKSGQINVYLSGQVFIYYVTTGRIVMHKERGFSAFLKLLEENK</sequence>
<dbReference type="AlphaFoldDB" id="A0A6L6YFR9"/>
<evidence type="ECO:0000313" key="1">
    <source>
        <dbReference type="EMBL" id="MVX55643.1"/>
    </source>
</evidence>
<keyword evidence="2" id="KW-1185">Reference proteome</keyword>
<accession>A0A6L6YFR9</accession>
<dbReference type="Proteomes" id="UP000472580">
    <property type="component" value="Unassembled WGS sequence"/>
</dbReference>
<protein>
    <submittedName>
        <fullName evidence="1">Uncharacterized protein</fullName>
    </submittedName>
</protein>
<proteinExistence type="predicted"/>
<dbReference type="EMBL" id="WSRP01000001">
    <property type="protein sequence ID" value="MVX55643.1"/>
    <property type="molecule type" value="Genomic_DNA"/>
</dbReference>
<organism evidence="1 2">
    <name type="scientific">Parasutterella muris</name>
    <dbReference type="NCBI Taxonomy" id="2565572"/>
    <lineage>
        <taxon>Bacteria</taxon>
        <taxon>Pseudomonadati</taxon>
        <taxon>Pseudomonadota</taxon>
        <taxon>Betaproteobacteria</taxon>
        <taxon>Burkholderiales</taxon>
        <taxon>Sutterellaceae</taxon>
        <taxon>Parasutterella</taxon>
    </lineage>
</organism>
<comment type="caution">
    <text evidence="1">The sequence shown here is derived from an EMBL/GenBank/DDBJ whole genome shotgun (WGS) entry which is preliminary data.</text>
</comment>
<dbReference type="RefSeq" id="WP_160334078.1">
    <property type="nucleotide sequence ID" value="NZ_WSRP01000001.1"/>
</dbReference>